<dbReference type="AlphaFoldDB" id="A0A923LM60"/>
<dbReference type="Gene3D" id="3.40.50.720">
    <property type="entry name" value="NAD(P)-binding Rossmann-like Domain"/>
    <property type="match status" value="1"/>
</dbReference>
<dbReference type="InterPro" id="IPR050177">
    <property type="entry name" value="Lipid_A_modif_metabolic_enz"/>
</dbReference>
<dbReference type="Proteomes" id="UP000606720">
    <property type="component" value="Unassembled WGS sequence"/>
</dbReference>
<sequence>MKKALIIGKHSYIGTSFASYAKTYAPELEVTSVSASDGTWRNTDFSDYDAVLHVAGKAHADVGNVTEDVKKEYYDVNYKMAVEAADMAKSAGVKLFIYPSSMIIYGESAPLGKHKVITKDTIPAPANFYGDSKLQADLAIQKMSDEIFQTAVLRLPMVYGKNSKGNYPVLAKMAKKLPVFPKVKNERSMLYIGNLCEFLREIIENGSGGVFYPQNAEYTVTSEMVKKIAEAADKQIHLTAVLTPFVYLAGKIPGKIGQLANKAFGSCIYDKELSRYENNRYQIYSLQESVQRTEGA</sequence>
<organism evidence="2 3">
    <name type="scientific">Roseburia zhanii</name>
    <dbReference type="NCBI Taxonomy" id="2763064"/>
    <lineage>
        <taxon>Bacteria</taxon>
        <taxon>Bacillati</taxon>
        <taxon>Bacillota</taxon>
        <taxon>Clostridia</taxon>
        <taxon>Lachnospirales</taxon>
        <taxon>Lachnospiraceae</taxon>
        <taxon>Roseburia</taxon>
    </lineage>
</organism>
<keyword evidence="3" id="KW-1185">Reference proteome</keyword>
<dbReference type="InterPro" id="IPR036291">
    <property type="entry name" value="NAD(P)-bd_dom_sf"/>
</dbReference>
<dbReference type="SUPFAM" id="SSF51735">
    <property type="entry name" value="NAD(P)-binding Rossmann-fold domains"/>
    <property type="match status" value="1"/>
</dbReference>
<dbReference type="PANTHER" id="PTHR43245">
    <property type="entry name" value="BIFUNCTIONAL POLYMYXIN RESISTANCE PROTEIN ARNA"/>
    <property type="match status" value="1"/>
</dbReference>
<reference evidence="2" key="1">
    <citation type="submission" date="2020-08" db="EMBL/GenBank/DDBJ databases">
        <title>Genome public.</title>
        <authorList>
            <person name="Liu C."/>
            <person name="Sun Q."/>
        </authorList>
    </citation>
    <scope>NUCLEOTIDE SEQUENCE</scope>
    <source>
        <strain evidence="2">BX1005</strain>
    </source>
</reference>
<dbReference type="Pfam" id="PF01370">
    <property type="entry name" value="Epimerase"/>
    <property type="match status" value="1"/>
</dbReference>
<feature type="domain" description="NAD-dependent epimerase/dehydratase" evidence="1">
    <location>
        <begin position="40"/>
        <end position="206"/>
    </location>
</feature>
<comment type="caution">
    <text evidence="2">The sequence shown here is derived from an EMBL/GenBank/DDBJ whole genome shotgun (WGS) entry which is preliminary data.</text>
</comment>
<evidence type="ECO:0000313" key="2">
    <source>
        <dbReference type="EMBL" id="MBC5712800.1"/>
    </source>
</evidence>
<dbReference type="InterPro" id="IPR001509">
    <property type="entry name" value="Epimerase_deHydtase"/>
</dbReference>
<dbReference type="PANTHER" id="PTHR43245:SF58">
    <property type="entry name" value="BLL5923 PROTEIN"/>
    <property type="match status" value="1"/>
</dbReference>
<protein>
    <submittedName>
        <fullName evidence="2">NAD-dependent epimerase/dehydratase family protein</fullName>
    </submittedName>
</protein>
<dbReference type="RefSeq" id="WP_186865852.1">
    <property type="nucleotide sequence ID" value="NZ_JACOPH010000001.1"/>
</dbReference>
<evidence type="ECO:0000259" key="1">
    <source>
        <dbReference type="Pfam" id="PF01370"/>
    </source>
</evidence>
<name>A0A923LM60_9FIRM</name>
<evidence type="ECO:0000313" key="3">
    <source>
        <dbReference type="Proteomes" id="UP000606720"/>
    </source>
</evidence>
<accession>A0A923LM60</accession>
<dbReference type="EMBL" id="JACOPH010000001">
    <property type="protein sequence ID" value="MBC5712800.1"/>
    <property type="molecule type" value="Genomic_DNA"/>
</dbReference>
<proteinExistence type="predicted"/>
<gene>
    <name evidence="2" type="ORF">H8S17_01015</name>
</gene>